<dbReference type="KEGG" id="wsu:WS0172"/>
<reference evidence="1 2" key="1">
    <citation type="journal article" date="2003" name="Proc. Natl. Acad. Sci. U.S.A.">
        <title>Complete genome sequence and analysis of Wolinella succinogenes.</title>
        <authorList>
            <person name="Baar C."/>
            <person name="Eppinger M."/>
            <person name="Raddatz G."/>
            <person name="Simon JM."/>
            <person name="Lanz C."/>
            <person name="Klimmek O."/>
            <person name="Nandakumar R."/>
            <person name="Gross R."/>
            <person name="Rosinus A."/>
            <person name="Keller H."/>
            <person name="Jagtap P."/>
            <person name="Linke B."/>
            <person name="Meyer F."/>
            <person name="Lederer H."/>
            <person name="Schuster S.C."/>
        </authorList>
    </citation>
    <scope>NUCLEOTIDE SEQUENCE [LARGE SCALE GENOMIC DNA]</scope>
    <source>
        <strain evidence="2">ATCC 29543 / DSM 1740 / CCUG 13145 / JCM 31913 / LMG 7466 / NCTC 11488 / FDC 602W</strain>
    </source>
</reference>
<gene>
    <name evidence="1" type="ordered locus">WS0172</name>
</gene>
<organism evidence="2">
    <name type="scientific">Wolinella succinogenes (strain ATCC 29543 / DSM 1740 / CCUG 13145 / JCM 31913 / LMG 7466 / NCTC 11488 / FDC 602W)</name>
    <name type="common">Vibrio succinogenes</name>
    <dbReference type="NCBI Taxonomy" id="273121"/>
    <lineage>
        <taxon>Bacteria</taxon>
        <taxon>Pseudomonadati</taxon>
        <taxon>Campylobacterota</taxon>
        <taxon>Epsilonproteobacteria</taxon>
        <taxon>Campylobacterales</taxon>
        <taxon>Helicobacteraceae</taxon>
        <taxon>Wolinella</taxon>
    </lineage>
</organism>
<dbReference type="RefSeq" id="WP_011138135.1">
    <property type="nucleotide sequence ID" value="NC_005090.1"/>
</dbReference>
<evidence type="ECO:0000313" key="1">
    <source>
        <dbReference type="EMBL" id="CAE09335.1"/>
    </source>
</evidence>
<protein>
    <submittedName>
        <fullName evidence="1">PUTATIVE OUTER MEMBRANE PROTEIN</fullName>
    </submittedName>
</protein>
<keyword evidence="2" id="KW-1185">Reference proteome</keyword>
<dbReference type="STRING" id="273121.WS0172"/>
<dbReference type="EMBL" id="BX571657">
    <property type="protein sequence ID" value="CAE09335.1"/>
    <property type="molecule type" value="Genomic_DNA"/>
</dbReference>
<dbReference type="eggNOG" id="COG2911">
    <property type="taxonomic scope" value="Bacteria"/>
</dbReference>
<sequence length="675" mass="73350">MSRKLLLRTGAGLFFLLLVALTLPFTPIGNSLLKPYVQKKINETSPIPLELTQFRLGFSSFNLLFQGGESLTANLKGNYSLLSQSVDALFDLKVNDLSYASSLASVPLQGAFTLSAKASGNREKLSIIGESDIAQGETKFLIELRSFALYSAIANVKKARLETLLATLGKPSYAKAALYLDLKLESAPEGGFKGEAELLANDGEASKEVMKQEFDIIIPSTLFNLKLASHFNGDNVAHNLKFASNIGNINTSGATNLKTLATDSLYALDLSDLSPLTPLAGVPLRGKLKAQGTLKGDKKSLLLDGSTDLAGSQSSYLITLQDLAPATADISVSNLKLERLLFMLGKPQYVTGNLNLNASLKDFKEGISGELKMEVPSAITSKEPIERDFNLSMPATKLSLASSMLLHQGKGNAKIHLDSDLLKLVAPKVQVVTLPALMIEAPYELLIPDLSRLAFLTKQKLKGDLKATGKIQHSPQSLIADFFSQTLGGEVSGKLQNDDLSLKLSQVEFLELLKMLDYPALFSSKTDGSFLYNLTKEEGILEAQAQKGRFLENQLSLLLRPLFGIDLTKEVYNHATLKSKINKGVILSDLAMKSQNTELHSQNALIDTDRNKIDAKLEAKFKDRPATLTLEGALDKPKISIDTHGLLQDKAGKAVEKYVPEKVKEPVKNLIKGLF</sequence>
<dbReference type="AlphaFoldDB" id="Q7MAL1"/>
<accession>Q7MAL1</accession>
<proteinExistence type="predicted"/>
<dbReference type="HOGENOM" id="CLU_024686_1_0_7"/>
<name>Q7MAL1_WOLSU</name>
<dbReference type="Proteomes" id="UP000000422">
    <property type="component" value="Chromosome"/>
</dbReference>
<evidence type="ECO:0000313" key="2">
    <source>
        <dbReference type="Proteomes" id="UP000000422"/>
    </source>
</evidence>